<keyword evidence="2" id="KW-1185">Reference proteome</keyword>
<dbReference type="RefSeq" id="WP_126990916.1">
    <property type="nucleotide sequence ID" value="NZ_JTFC01000031.1"/>
</dbReference>
<sequence>MNQLYVMSGVVLASSLVVVSPEKAQAINELGADGVKMPVVSTFSSYNADQMMLVKTGGGTQYLNVDKDITIRDMVTGATLKTIFQDAYAVAVNDNEDLFIALGNGSNLFYATQFYESQKLETDFNVTSLHGFIQGTNIVIGTYYKELKGYDFDTKQQVFETKLGEKWNNIFAVKKDIVVANGNNATIYDRNGNYVDVLQFDSKVTSLTYSPDGKTLLVGTKNKDVQSFDVFNNYTDNNVSLFKDTKGAKNIAYDASGNYLIIEKPNEYDKEYENLRMFSLTDNQRIYTELDEKYLNTYHGDALLSNGAKFIQFGKSTYNTKNIGKSPTAISIPKQYITMEAGSELKPAVTATLLDGTTTTVTDGVTWKSDDLSVAYYDESKNVFKPTEAGTFTLRASYLGFTTDVQVTVKKSALSGIKEYLAKHTKGGYYISNLGVKDIYLDQRIYKGASYKGQYIVTTFTGKKNGQPVTYLDVARKGKTAINFKQIELQANGKMFKKNTKAYLYKDGYESANSIKLSVADRKWIKDNVDPNKTVTAKLKGGKKTVTIKLSKTQKDALLKGVLVNDYLK</sequence>
<protein>
    <submittedName>
        <fullName evidence="1">Uncharacterized protein</fullName>
    </submittedName>
</protein>
<proteinExistence type="predicted"/>
<accession>A0A433RTY1</accession>
<dbReference type="Gene3D" id="2.130.10.10">
    <property type="entry name" value="YVTN repeat-like/Quinoprotein amine dehydrogenase"/>
    <property type="match status" value="1"/>
</dbReference>
<dbReference type="EMBL" id="JTFC01000031">
    <property type="protein sequence ID" value="RUS55611.1"/>
    <property type="molecule type" value="Genomic_DNA"/>
</dbReference>
<dbReference type="AlphaFoldDB" id="A0A433RTY1"/>
<evidence type="ECO:0000313" key="2">
    <source>
        <dbReference type="Proteomes" id="UP000288623"/>
    </source>
</evidence>
<reference evidence="1 2" key="1">
    <citation type="submission" date="2014-11" db="EMBL/GenBank/DDBJ databases">
        <title>Genome sequence and analysis of novel Kurthia sp.</title>
        <authorList>
            <person name="Lawson J.N."/>
            <person name="Gonzalez J.E."/>
            <person name="Rinauldi L."/>
            <person name="Xuan Z."/>
            <person name="Firman A."/>
            <person name="Shaddox L."/>
            <person name="Trudeau A."/>
            <person name="Shah S."/>
            <person name="Reiman D."/>
        </authorList>
    </citation>
    <scope>NUCLEOTIDE SEQUENCE [LARGE SCALE GENOMIC DNA]</scope>
    <source>
        <strain evidence="1 2">3B1D</strain>
    </source>
</reference>
<dbReference type="Gene3D" id="2.60.40.1080">
    <property type="match status" value="1"/>
</dbReference>
<dbReference type="Proteomes" id="UP000288623">
    <property type="component" value="Unassembled WGS sequence"/>
</dbReference>
<dbReference type="InterPro" id="IPR011047">
    <property type="entry name" value="Quinoprotein_ADH-like_sf"/>
</dbReference>
<gene>
    <name evidence="1" type="ORF">QI30_11870</name>
</gene>
<dbReference type="InterPro" id="IPR015943">
    <property type="entry name" value="WD40/YVTN_repeat-like_dom_sf"/>
</dbReference>
<comment type="caution">
    <text evidence="1">The sequence shown here is derived from an EMBL/GenBank/DDBJ whole genome shotgun (WGS) entry which is preliminary data.</text>
</comment>
<name>A0A433RTY1_9BACL</name>
<evidence type="ECO:0000313" key="1">
    <source>
        <dbReference type="EMBL" id="RUS55611.1"/>
    </source>
</evidence>
<organism evidence="1 2">
    <name type="scientific">Candidatus Kurthia intestinigallinarum</name>
    <dbReference type="NCBI Taxonomy" id="1562256"/>
    <lineage>
        <taxon>Bacteria</taxon>
        <taxon>Bacillati</taxon>
        <taxon>Bacillota</taxon>
        <taxon>Bacilli</taxon>
        <taxon>Bacillales</taxon>
        <taxon>Caryophanaceae</taxon>
        <taxon>Kurthia</taxon>
    </lineage>
</organism>
<dbReference type="SUPFAM" id="SSF50998">
    <property type="entry name" value="Quinoprotein alcohol dehydrogenase-like"/>
    <property type="match status" value="1"/>
</dbReference>
<dbReference type="OrthoDB" id="2195004at2"/>